<reference evidence="1" key="1">
    <citation type="submission" date="2023-02" db="EMBL/GenBank/DDBJ databases">
        <authorList>
            <person name="Palmer J.M."/>
        </authorList>
    </citation>
    <scope>NUCLEOTIDE SEQUENCE</scope>
    <source>
        <strain evidence="1">FW57</strain>
    </source>
</reference>
<dbReference type="EMBL" id="JAHCVI010000003">
    <property type="protein sequence ID" value="KAG7287235.1"/>
    <property type="molecule type" value="Genomic_DNA"/>
</dbReference>
<dbReference type="AlphaFoldDB" id="A0AAD4HYC5"/>
<gene>
    <name evidence="1" type="ORF">NEMBOFW57_006741</name>
</gene>
<accession>A0AAD4HYC5</accession>
<proteinExistence type="predicted"/>
<evidence type="ECO:0000313" key="1">
    <source>
        <dbReference type="EMBL" id="KAG7287235.1"/>
    </source>
</evidence>
<name>A0AAD4HYC5_9PEZI</name>
<sequence length="142" mass="15710">MSSPSSIDFNPEWIWGDDAETTVYAQGYSDSGQTVIFTFRLSEAGQAPDGLANRICTSFHLLEADGGPASHTFPNSTAMREALWDAVRIVWPRCLQDPAISEPDAVVNIDSRDGSPENITWAVQRHPLFPRYVRILGEKDGE</sequence>
<dbReference type="Proteomes" id="UP001197093">
    <property type="component" value="Unassembled WGS sequence"/>
</dbReference>
<evidence type="ECO:0000313" key="2">
    <source>
        <dbReference type="Proteomes" id="UP001197093"/>
    </source>
</evidence>
<organism evidence="1 2">
    <name type="scientific">Staphylotrichum longicolle</name>
    <dbReference type="NCBI Taxonomy" id="669026"/>
    <lineage>
        <taxon>Eukaryota</taxon>
        <taxon>Fungi</taxon>
        <taxon>Dikarya</taxon>
        <taxon>Ascomycota</taxon>
        <taxon>Pezizomycotina</taxon>
        <taxon>Sordariomycetes</taxon>
        <taxon>Sordariomycetidae</taxon>
        <taxon>Sordariales</taxon>
        <taxon>Chaetomiaceae</taxon>
        <taxon>Staphylotrichum</taxon>
    </lineage>
</organism>
<protein>
    <submittedName>
        <fullName evidence="1">Uncharacterized protein</fullName>
    </submittedName>
</protein>
<comment type="caution">
    <text evidence="1">The sequence shown here is derived from an EMBL/GenBank/DDBJ whole genome shotgun (WGS) entry which is preliminary data.</text>
</comment>
<keyword evidence="2" id="KW-1185">Reference proteome</keyword>